<keyword evidence="1" id="KW-0472">Membrane</keyword>
<evidence type="ECO:0000313" key="2">
    <source>
        <dbReference type="EMBL" id="VDN42966.1"/>
    </source>
</evidence>
<keyword evidence="1" id="KW-0812">Transmembrane</keyword>
<evidence type="ECO:0000313" key="4">
    <source>
        <dbReference type="WBParaSite" id="GPUH_0002456501-mRNA-1"/>
    </source>
</evidence>
<dbReference type="WBParaSite" id="GPUH_0002456501-mRNA-1">
    <property type="protein sequence ID" value="GPUH_0002456501-mRNA-1"/>
    <property type="gene ID" value="GPUH_0002456501"/>
</dbReference>
<reference evidence="4" key="1">
    <citation type="submission" date="2016-06" db="UniProtKB">
        <authorList>
            <consortium name="WormBaseParasite"/>
        </authorList>
    </citation>
    <scope>IDENTIFICATION</scope>
</reference>
<evidence type="ECO:0000256" key="1">
    <source>
        <dbReference type="SAM" id="Phobius"/>
    </source>
</evidence>
<feature type="transmembrane region" description="Helical" evidence="1">
    <location>
        <begin position="32"/>
        <end position="51"/>
    </location>
</feature>
<name>A0A183EU94_9BILA</name>
<organism evidence="4">
    <name type="scientific">Gongylonema pulchrum</name>
    <dbReference type="NCBI Taxonomy" id="637853"/>
    <lineage>
        <taxon>Eukaryota</taxon>
        <taxon>Metazoa</taxon>
        <taxon>Ecdysozoa</taxon>
        <taxon>Nematoda</taxon>
        <taxon>Chromadorea</taxon>
        <taxon>Rhabditida</taxon>
        <taxon>Spirurina</taxon>
        <taxon>Spiruromorpha</taxon>
        <taxon>Spiruroidea</taxon>
        <taxon>Gongylonematidae</taxon>
        <taxon>Gongylonema</taxon>
    </lineage>
</organism>
<accession>A0A183EU94</accession>
<keyword evidence="3" id="KW-1185">Reference proteome</keyword>
<dbReference type="Proteomes" id="UP000271098">
    <property type="component" value="Unassembled WGS sequence"/>
</dbReference>
<evidence type="ECO:0000313" key="3">
    <source>
        <dbReference type="Proteomes" id="UP000271098"/>
    </source>
</evidence>
<keyword evidence="1" id="KW-1133">Transmembrane helix</keyword>
<dbReference type="AlphaFoldDB" id="A0A183EU94"/>
<gene>
    <name evidence="2" type="ORF">GPUH_LOCUS24533</name>
</gene>
<reference evidence="2 3" key="2">
    <citation type="submission" date="2018-11" db="EMBL/GenBank/DDBJ databases">
        <authorList>
            <consortium name="Pathogen Informatics"/>
        </authorList>
    </citation>
    <scope>NUCLEOTIDE SEQUENCE [LARGE SCALE GENOMIC DNA]</scope>
</reference>
<dbReference type="EMBL" id="UYRT01101461">
    <property type="protein sequence ID" value="VDN42966.1"/>
    <property type="molecule type" value="Genomic_DNA"/>
</dbReference>
<protein>
    <submittedName>
        <fullName evidence="4">Neur_chan_memb domain-containing protein</fullName>
    </submittedName>
</protein>
<sequence>MNAVLILFLVATIVICIRGLMDYGFTLDSIPNFLLIIMLLIVSIIIVFAITTERKPFIMPLIGLLVS</sequence>
<proteinExistence type="predicted"/>